<keyword evidence="2" id="KW-0813">Transport</keyword>
<organism evidence="5 6">
    <name type="scientific">Clostridium muellerianum</name>
    <dbReference type="NCBI Taxonomy" id="2716538"/>
    <lineage>
        <taxon>Bacteria</taxon>
        <taxon>Bacillati</taxon>
        <taxon>Bacillota</taxon>
        <taxon>Clostridia</taxon>
        <taxon>Eubacteriales</taxon>
        <taxon>Clostridiaceae</taxon>
        <taxon>Clostridium</taxon>
    </lineage>
</organism>
<sequence length="533" mass="61197">MKKIIFCLLIISFTFFNGCIEKDVQSSKSMQVRNYIVCSVGEMSKDLIMLNDYNLRQQDLLTNLFEGLVRIDETGKVTPAIAQSWSLNKEETCYTFKIKDSAKWSDGTSITAEDFVVFFKEILSKDSENVYAEQLYCVFGAENYRNGKCDFNNVAIRALDAKTLEIRLNYPCCYFLNILSEPIYGIRKMDTKLKNWNKDFKSILYSGYFVIGDFKNTKEVILRKNKYYWNKDSVKSDRLHLVFNEGSETSLAAFQNSKIDLFTNPPVSEVKKLIDKRNILEQQNFSVGALVFNLKKDGIVNDINFRKAVSECIDRNAIVKNVLNDLAKPGVSFIPPGVSDSANGYYINKEFLSASIQKDKALNFIKNSKYNKDKDSLKIIYLDAVENKKICESVAKNLKENLEIKVECIGYGKEEFSDEIKKNDYDIASIQYEAAYNYPLSFLEQWQSVSHSNIYGYKSVEFDNSLTKIKMENNKDKKITMARISENMLMQDMPVVPVYFNSTLVCKKTNITGVHISKKGSLDFHALETMRKP</sequence>
<evidence type="ECO:0000256" key="3">
    <source>
        <dbReference type="ARBA" id="ARBA00022729"/>
    </source>
</evidence>
<dbReference type="CDD" id="cd08504">
    <property type="entry name" value="PBP2_OppA"/>
    <property type="match status" value="1"/>
</dbReference>
<dbReference type="InterPro" id="IPR000914">
    <property type="entry name" value="SBP_5_dom"/>
</dbReference>
<dbReference type="GO" id="GO:1904680">
    <property type="term" value="F:peptide transmembrane transporter activity"/>
    <property type="evidence" value="ECO:0007669"/>
    <property type="project" value="TreeGrafter"/>
</dbReference>
<proteinExistence type="inferred from homology"/>
<name>A0A7Y0HP22_9CLOT</name>
<dbReference type="GO" id="GO:0042597">
    <property type="term" value="C:periplasmic space"/>
    <property type="evidence" value="ECO:0007669"/>
    <property type="project" value="UniProtKB-ARBA"/>
</dbReference>
<dbReference type="Gene3D" id="3.40.190.10">
    <property type="entry name" value="Periplasmic binding protein-like II"/>
    <property type="match status" value="1"/>
</dbReference>
<dbReference type="Gene3D" id="3.10.105.10">
    <property type="entry name" value="Dipeptide-binding Protein, Domain 3"/>
    <property type="match status" value="1"/>
</dbReference>
<evidence type="ECO:0000313" key="6">
    <source>
        <dbReference type="Proteomes" id="UP000537131"/>
    </source>
</evidence>
<gene>
    <name evidence="5" type="ORF">HBE96_11240</name>
</gene>
<dbReference type="PANTHER" id="PTHR30290:SF9">
    <property type="entry name" value="OLIGOPEPTIDE-BINDING PROTEIN APPA"/>
    <property type="match status" value="1"/>
</dbReference>
<protein>
    <submittedName>
        <fullName evidence="5">Peptide ABC transporter substrate-binding protein</fullName>
    </submittedName>
</protein>
<dbReference type="Pfam" id="PF00496">
    <property type="entry name" value="SBP_bac_5"/>
    <property type="match status" value="1"/>
</dbReference>
<accession>A0A7Y0HP22</accession>
<reference evidence="5 6" key="1">
    <citation type="submission" date="2020-06" db="EMBL/GenBank/DDBJ databases">
        <title>Complete Genome Sequence of Clostridium muelleri sp. nov. P21T, an Acid-Alcohol Producing Acetogen Isolated from Old Hay.</title>
        <authorList>
            <person name="Duncan K.E."/>
            <person name="Tanner R.S."/>
        </authorList>
    </citation>
    <scope>NUCLEOTIDE SEQUENCE [LARGE SCALE GENOMIC DNA]</scope>
    <source>
        <strain evidence="5 6">P21</strain>
    </source>
</reference>
<evidence type="ECO:0000259" key="4">
    <source>
        <dbReference type="Pfam" id="PF00496"/>
    </source>
</evidence>
<keyword evidence="3" id="KW-0732">Signal</keyword>
<dbReference type="SUPFAM" id="SSF53850">
    <property type="entry name" value="Periplasmic binding protein-like II"/>
    <property type="match status" value="1"/>
</dbReference>
<dbReference type="EMBL" id="JABBNI010000019">
    <property type="protein sequence ID" value="NMM63242.1"/>
    <property type="molecule type" value="Genomic_DNA"/>
</dbReference>
<keyword evidence="6" id="KW-1185">Reference proteome</keyword>
<dbReference type="GO" id="GO:0043190">
    <property type="term" value="C:ATP-binding cassette (ABC) transporter complex"/>
    <property type="evidence" value="ECO:0007669"/>
    <property type="project" value="InterPro"/>
</dbReference>
<evidence type="ECO:0000313" key="5">
    <source>
        <dbReference type="EMBL" id="NMM63242.1"/>
    </source>
</evidence>
<dbReference type="Proteomes" id="UP000537131">
    <property type="component" value="Unassembled WGS sequence"/>
</dbReference>
<evidence type="ECO:0000256" key="1">
    <source>
        <dbReference type="ARBA" id="ARBA00005695"/>
    </source>
</evidence>
<dbReference type="PIRSF" id="PIRSF002741">
    <property type="entry name" value="MppA"/>
    <property type="match status" value="1"/>
</dbReference>
<dbReference type="AlphaFoldDB" id="A0A7Y0HP22"/>
<dbReference type="InterPro" id="IPR030678">
    <property type="entry name" value="Peptide/Ni-bd"/>
</dbReference>
<dbReference type="RefSeq" id="WP_169297844.1">
    <property type="nucleotide sequence ID" value="NZ_JABBNI010000019.1"/>
</dbReference>
<comment type="caution">
    <text evidence="5">The sequence shown here is derived from an EMBL/GenBank/DDBJ whole genome shotgun (WGS) entry which is preliminary data.</text>
</comment>
<dbReference type="InterPro" id="IPR039424">
    <property type="entry name" value="SBP_5"/>
</dbReference>
<dbReference type="GO" id="GO:0015833">
    <property type="term" value="P:peptide transport"/>
    <property type="evidence" value="ECO:0007669"/>
    <property type="project" value="TreeGrafter"/>
</dbReference>
<evidence type="ECO:0000256" key="2">
    <source>
        <dbReference type="ARBA" id="ARBA00022448"/>
    </source>
</evidence>
<dbReference type="PANTHER" id="PTHR30290">
    <property type="entry name" value="PERIPLASMIC BINDING COMPONENT OF ABC TRANSPORTER"/>
    <property type="match status" value="1"/>
</dbReference>
<feature type="domain" description="Solute-binding protein family 5" evidence="4">
    <location>
        <begin position="76"/>
        <end position="451"/>
    </location>
</feature>
<comment type="similarity">
    <text evidence="1">Belongs to the bacterial solute-binding protein 5 family.</text>
</comment>
<dbReference type="Gene3D" id="3.90.76.10">
    <property type="entry name" value="Dipeptide-binding Protein, Domain 1"/>
    <property type="match status" value="1"/>
</dbReference>